<dbReference type="InterPro" id="IPR006674">
    <property type="entry name" value="HD_domain"/>
</dbReference>
<comment type="caution">
    <text evidence="2">The sequence shown here is derived from an EMBL/GenBank/DDBJ whole genome shotgun (WGS) entry which is preliminary data.</text>
</comment>
<dbReference type="Gene3D" id="1.10.3210.10">
    <property type="entry name" value="Hypothetical protein af1432"/>
    <property type="match status" value="1"/>
</dbReference>
<evidence type="ECO:0000313" key="2">
    <source>
        <dbReference type="EMBL" id="SFK71849.1"/>
    </source>
</evidence>
<accession>A0A1I4BUV8</accession>
<protein>
    <submittedName>
        <fullName evidence="2">HD domain-containing protein</fullName>
    </submittedName>
</protein>
<organism evidence="2 3">
    <name type="scientific">Pseudovibrio ascidiaceicola</name>
    <dbReference type="NCBI Taxonomy" id="285279"/>
    <lineage>
        <taxon>Bacteria</taxon>
        <taxon>Pseudomonadati</taxon>
        <taxon>Pseudomonadota</taxon>
        <taxon>Alphaproteobacteria</taxon>
        <taxon>Hyphomicrobiales</taxon>
        <taxon>Stappiaceae</taxon>
        <taxon>Pseudovibrio</taxon>
    </lineage>
</organism>
<dbReference type="Pfam" id="PF01966">
    <property type="entry name" value="HD"/>
    <property type="match status" value="1"/>
</dbReference>
<dbReference type="PANTHER" id="PTHR35569">
    <property type="entry name" value="CYANAMIDE HYDRATASE DDI2-RELATED"/>
    <property type="match status" value="1"/>
</dbReference>
<keyword evidence="3" id="KW-1185">Reference proteome</keyword>
<dbReference type="EMBL" id="FOSK01000008">
    <property type="protein sequence ID" value="SFK71849.1"/>
    <property type="molecule type" value="Genomic_DNA"/>
</dbReference>
<name>A0A1I4BUV8_9HYPH</name>
<proteinExistence type="predicted"/>
<feature type="domain" description="HD" evidence="1">
    <location>
        <begin position="97"/>
        <end position="185"/>
    </location>
</feature>
<evidence type="ECO:0000259" key="1">
    <source>
        <dbReference type="Pfam" id="PF01966"/>
    </source>
</evidence>
<evidence type="ECO:0000313" key="3">
    <source>
        <dbReference type="Proteomes" id="UP000199598"/>
    </source>
</evidence>
<dbReference type="SUPFAM" id="SSF109604">
    <property type="entry name" value="HD-domain/PDEase-like"/>
    <property type="match status" value="1"/>
</dbReference>
<reference evidence="2 3" key="1">
    <citation type="submission" date="2016-10" db="EMBL/GenBank/DDBJ databases">
        <authorList>
            <person name="Varghese N."/>
            <person name="Submissions S."/>
        </authorList>
    </citation>
    <scope>NUCLEOTIDE SEQUENCE [LARGE SCALE GENOMIC DNA]</scope>
    <source>
        <strain evidence="2 3">DSM 16392</strain>
    </source>
</reference>
<dbReference type="PANTHER" id="PTHR35569:SF1">
    <property type="entry name" value="CYANAMIDE HYDRATASE DDI2-RELATED"/>
    <property type="match status" value="1"/>
</dbReference>
<dbReference type="Proteomes" id="UP000199598">
    <property type="component" value="Unassembled WGS sequence"/>
</dbReference>
<gene>
    <name evidence="2" type="ORF">SAMN04488518_108137</name>
</gene>
<sequence>MSGTAKQCGASAQVMGSLNWGMREGAYSKGRLTPLEHLKLVGNLVRTQLVELGDGVKDRMGLLAPVSSELEALLPANTALVRDSLDFAVETHDTRLLHHSWRTYLFGVLLGEYAGVPFDRDLLFSAAILHDSGLINNREIHVHECCFAISGAEVACHHLSACGHDSDTVHKVGDAIALHLNAYVSARAHGGEAYLVNRGAMCDLFGAGHRRLAKSSVDEIMQKHPREGVIEALEFETADHMKGTRPYVLTKLTGGKTPKTAFDIYGV</sequence>
<dbReference type="RefSeq" id="WP_093520942.1">
    <property type="nucleotide sequence ID" value="NZ_FOSK01000008.1"/>
</dbReference>